<accession>A0A0F8W6C7</accession>
<proteinExistence type="predicted"/>
<protein>
    <submittedName>
        <fullName evidence="1">Uncharacterized protein</fullName>
    </submittedName>
</protein>
<name>A0A0F8W6C7_9ZZZZ</name>
<organism evidence="1">
    <name type="scientific">marine sediment metagenome</name>
    <dbReference type="NCBI Taxonomy" id="412755"/>
    <lineage>
        <taxon>unclassified sequences</taxon>
        <taxon>metagenomes</taxon>
        <taxon>ecological metagenomes</taxon>
    </lineage>
</organism>
<feature type="non-terminal residue" evidence="1">
    <location>
        <position position="117"/>
    </location>
</feature>
<dbReference type="AlphaFoldDB" id="A0A0F8W6C7"/>
<dbReference type="EMBL" id="LAZR01067111">
    <property type="protein sequence ID" value="KKK52257.1"/>
    <property type="molecule type" value="Genomic_DNA"/>
</dbReference>
<gene>
    <name evidence="1" type="ORF">LCGC14_3106750</name>
</gene>
<reference evidence="1" key="1">
    <citation type="journal article" date="2015" name="Nature">
        <title>Complex archaea that bridge the gap between prokaryotes and eukaryotes.</title>
        <authorList>
            <person name="Spang A."/>
            <person name="Saw J.H."/>
            <person name="Jorgensen S.L."/>
            <person name="Zaremba-Niedzwiedzka K."/>
            <person name="Martijn J."/>
            <person name="Lind A.E."/>
            <person name="van Eijk R."/>
            <person name="Schleper C."/>
            <person name="Guy L."/>
            <person name="Ettema T.J."/>
        </authorList>
    </citation>
    <scope>NUCLEOTIDE SEQUENCE</scope>
</reference>
<comment type="caution">
    <text evidence="1">The sequence shown here is derived from an EMBL/GenBank/DDBJ whole genome shotgun (WGS) entry which is preliminary data.</text>
</comment>
<evidence type="ECO:0000313" key="1">
    <source>
        <dbReference type="EMBL" id="KKK52257.1"/>
    </source>
</evidence>
<sequence length="117" mass="13700">MFRIIYKIILLCLALSVVVLLATALLVGKEVSEDRLSSIDEKLFKELYHFDFFLAEFVNKVEKDIHLFLNSPEIYSENDESLTNYLNVTETGFVFEPGENEQYIIELFKLYKKSHPQ</sequence>